<sequence length="74" mass="7949">MGGANALGCLNQKLQREVAKVNPTINLPPLDARSADVRIGNVNEAAVRQQYGANYGQSVVPYRPPAPVYFVPGR</sequence>
<comment type="caution">
    <text evidence="1">The sequence shown here is derived from an EMBL/GenBank/DDBJ whole genome shotgun (WGS) entry which is preliminary data.</text>
</comment>
<dbReference type="OrthoDB" id="7376530at2"/>
<dbReference type="AlphaFoldDB" id="A0A323UMT4"/>
<name>A0A323UMT4_RHOPL</name>
<organism evidence="1 2">
    <name type="scientific">Rhodopseudomonas palustris</name>
    <dbReference type="NCBI Taxonomy" id="1076"/>
    <lineage>
        <taxon>Bacteria</taxon>
        <taxon>Pseudomonadati</taxon>
        <taxon>Pseudomonadota</taxon>
        <taxon>Alphaproteobacteria</taxon>
        <taxon>Hyphomicrobiales</taxon>
        <taxon>Nitrobacteraceae</taxon>
        <taxon>Rhodopseudomonas</taxon>
    </lineage>
</organism>
<evidence type="ECO:0000313" key="2">
    <source>
        <dbReference type="Proteomes" id="UP000248134"/>
    </source>
</evidence>
<proteinExistence type="predicted"/>
<protein>
    <submittedName>
        <fullName evidence="1">Uncharacterized protein</fullName>
    </submittedName>
</protein>
<reference evidence="1 2" key="1">
    <citation type="submission" date="2018-06" db="EMBL/GenBank/DDBJ databases">
        <title>Draft Whole-Genome Sequence of the purple photosynthetic bacterium Rhodospeudomonas palustris XCP.</title>
        <authorList>
            <person name="Rayyan A."/>
            <person name="Meyer T.E."/>
            <person name="Kyndt J.A."/>
        </authorList>
    </citation>
    <scope>NUCLEOTIDE SEQUENCE [LARGE SCALE GENOMIC DNA]</scope>
    <source>
        <strain evidence="1 2">XCP</strain>
    </source>
</reference>
<gene>
    <name evidence="1" type="ORF">DNX69_04445</name>
</gene>
<evidence type="ECO:0000313" key="1">
    <source>
        <dbReference type="EMBL" id="PZA13689.1"/>
    </source>
</evidence>
<dbReference type="Proteomes" id="UP000248134">
    <property type="component" value="Unassembled WGS sequence"/>
</dbReference>
<accession>A0A323UMT4</accession>
<dbReference type="EMBL" id="QKQS01000006">
    <property type="protein sequence ID" value="PZA13689.1"/>
    <property type="molecule type" value="Genomic_DNA"/>
</dbReference>